<evidence type="ECO:0000313" key="4">
    <source>
        <dbReference type="Proteomes" id="UP001183809"/>
    </source>
</evidence>
<gene>
    <name evidence="3" type="ORF">RM764_09710</name>
</gene>
<evidence type="ECO:0000256" key="1">
    <source>
        <dbReference type="SAM" id="MobiDB-lite"/>
    </source>
</evidence>
<comment type="caution">
    <text evidence="3">The sequence shown here is derived from an EMBL/GenBank/DDBJ whole genome shotgun (WGS) entry which is preliminary data.</text>
</comment>
<dbReference type="EMBL" id="JAVREY010000008">
    <property type="protein sequence ID" value="MDT0463290.1"/>
    <property type="molecule type" value="Genomic_DNA"/>
</dbReference>
<keyword evidence="2" id="KW-1133">Transmembrane helix</keyword>
<feature type="region of interest" description="Disordered" evidence="1">
    <location>
        <begin position="62"/>
        <end position="142"/>
    </location>
</feature>
<keyword evidence="4" id="KW-1185">Reference proteome</keyword>
<evidence type="ECO:0000313" key="3">
    <source>
        <dbReference type="EMBL" id="MDT0463290.1"/>
    </source>
</evidence>
<organism evidence="3 4">
    <name type="scientific">Streptomyces gibsoniae</name>
    <dbReference type="NCBI Taxonomy" id="3075529"/>
    <lineage>
        <taxon>Bacteria</taxon>
        <taxon>Bacillati</taxon>
        <taxon>Actinomycetota</taxon>
        <taxon>Actinomycetes</taxon>
        <taxon>Kitasatosporales</taxon>
        <taxon>Streptomycetaceae</taxon>
        <taxon>Streptomyces</taxon>
    </lineage>
</organism>
<evidence type="ECO:0008006" key="5">
    <source>
        <dbReference type="Google" id="ProtNLM"/>
    </source>
</evidence>
<name>A0ABU2TQX2_9ACTN</name>
<feature type="compositionally biased region" description="Low complexity" evidence="1">
    <location>
        <begin position="64"/>
        <end position="78"/>
    </location>
</feature>
<keyword evidence="2" id="KW-0812">Transmembrane</keyword>
<evidence type="ECO:0000256" key="2">
    <source>
        <dbReference type="SAM" id="Phobius"/>
    </source>
</evidence>
<dbReference type="Proteomes" id="UP001183809">
    <property type="component" value="Unassembled WGS sequence"/>
</dbReference>
<protein>
    <recommendedName>
        <fullName evidence="5">ATP-binding protein</fullName>
    </recommendedName>
</protein>
<feature type="transmembrane region" description="Helical" evidence="2">
    <location>
        <begin position="36"/>
        <end position="57"/>
    </location>
</feature>
<proteinExistence type="predicted"/>
<sequence>MRGVNARRLVLIVSCAAVAGLGVLLAVLRWSRADHVASVVSCLAAVAAVGVGIWAALPARPARTGADPAGATDPAGAPDPERRLVIRVSDTGSATAGPGGRANSGVVAPKRDGSPSGEITAERTGDAHASRDSDANSGIRWD</sequence>
<keyword evidence="2" id="KW-0472">Membrane</keyword>
<accession>A0ABU2TQX2</accession>
<reference evidence="4" key="1">
    <citation type="submission" date="2023-07" db="EMBL/GenBank/DDBJ databases">
        <title>30 novel species of actinomycetes from the DSMZ collection.</title>
        <authorList>
            <person name="Nouioui I."/>
        </authorList>
    </citation>
    <scope>NUCLEOTIDE SEQUENCE [LARGE SCALE GENOMIC DNA]</scope>
    <source>
        <strain evidence="4">DSM 41699</strain>
    </source>
</reference>
<feature type="compositionally biased region" description="Basic and acidic residues" evidence="1">
    <location>
        <begin position="120"/>
        <end position="134"/>
    </location>
</feature>
<feature type="transmembrane region" description="Helical" evidence="2">
    <location>
        <begin position="9"/>
        <end position="30"/>
    </location>
</feature>